<organism evidence="2 3">
    <name type="scientific">Nocardia pulmonis</name>
    <dbReference type="NCBI Taxonomy" id="2951408"/>
    <lineage>
        <taxon>Bacteria</taxon>
        <taxon>Bacillati</taxon>
        <taxon>Actinomycetota</taxon>
        <taxon>Actinomycetes</taxon>
        <taxon>Mycobacteriales</taxon>
        <taxon>Nocardiaceae</taxon>
        <taxon>Nocardia</taxon>
    </lineage>
</organism>
<evidence type="ECO:0000259" key="1">
    <source>
        <dbReference type="Pfam" id="PF14534"/>
    </source>
</evidence>
<gene>
    <name evidence="2" type="ORF">NDR86_11635</name>
</gene>
<dbReference type="EMBL" id="JAMRXG010000004">
    <property type="protein sequence ID" value="MCM6774125.1"/>
    <property type="molecule type" value="Genomic_DNA"/>
</dbReference>
<reference evidence="2" key="1">
    <citation type="submission" date="2022-06" db="EMBL/GenBank/DDBJ databases">
        <title>Novel species in genus nocardia.</title>
        <authorList>
            <person name="Li F."/>
        </authorList>
    </citation>
    <scope>NUCLEOTIDE SEQUENCE</scope>
    <source>
        <strain evidence="2">CDC141</strain>
    </source>
</reference>
<dbReference type="InterPro" id="IPR016918">
    <property type="entry name" value="UCP029394"/>
</dbReference>
<dbReference type="PIRSF" id="PIRSF029394">
    <property type="entry name" value="UCP029394"/>
    <property type="match status" value="1"/>
</dbReference>
<dbReference type="InterPro" id="IPR027843">
    <property type="entry name" value="DUF4440"/>
</dbReference>
<dbReference type="AlphaFoldDB" id="A0A9X2E5N9"/>
<dbReference type="Pfam" id="PF14534">
    <property type="entry name" value="DUF4440"/>
    <property type="match status" value="1"/>
</dbReference>
<dbReference type="RefSeq" id="WP_251911538.1">
    <property type="nucleotide sequence ID" value="NZ_JAMRXG010000004.1"/>
</dbReference>
<name>A0A9X2E5N9_9NOCA</name>
<evidence type="ECO:0000313" key="3">
    <source>
        <dbReference type="Proteomes" id="UP001139157"/>
    </source>
</evidence>
<proteinExistence type="predicted"/>
<evidence type="ECO:0000313" key="2">
    <source>
        <dbReference type="EMBL" id="MCM6774125.1"/>
    </source>
</evidence>
<sequence>MSIDHDTLVEEVSILHDDLASWLGENDAAGLERFGSQLHPDFSMVVLQGAVVPRAQLLEGLRRAGNSMPGLKIDIVDIDVLHRTDDCAVARFREIHHRPDGPASRFTTALLLPDPQARNGLRWRTVHETAAAG</sequence>
<comment type="caution">
    <text evidence="2">The sequence shown here is derived from an EMBL/GenBank/DDBJ whole genome shotgun (WGS) entry which is preliminary data.</text>
</comment>
<dbReference type="InterPro" id="IPR032710">
    <property type="entry name" value="NTF2-like_dom_sf"/>
</dbReference>
<protein>
    <submittedName>
        <fullName evidence="2">DUF4440 domain-containing protein</fullName>
    </submittedName>
</protein>
<accession>A0A9X2E5N9</accession>
<keyword evidence="3" id="KW-1185">Reference proteome</keyword>
<feature type="domain" description="DUF4440" evidence="1">
    <location>
        <begin position="29"/>
        <end position="102"/>
    </location>
</feature>
<dbReference type="Gene3D" id="3.10.450.50">
    <property type="match status" value="1"/>
</dbReference>
<dbReference type="SUPFAM" id="SSF54427">
    <property type="entry name" value="NTF2-like"/>
    <property type="match status" value="1"/>
</dbReference>
<dbReference type="Proteomes" id="UP001139157">
    <property type="component" value="Unassembled WGS sequence"/>
</dbReference>